<accession>A0A3M7SVH3</accession>
<comment type="caution">
    <text evidence="1">The sequence shown here is derived from an EMBL/GenBank/DDBJ whole genome shotgun (WGS) entry which is preliminary data.</text>
</comment>
<name>A0A3M7SVH3_BRAPC</name>
<dbReference type="EMBL" id="REGN01000720">
    <property type="protein sequence ID" value="RNA39657.1"/>
    <property type="molecule type" value="Genomic_DNA"/>
</dbReference>
<dbReference type="Proteomes" id="UP000276133">
    <property type="component" value="Unassembled WGS sequence"/>
</dbReference>
<gene>
    <name evidence="1" type="ORF">BpHYR1_034646</name>
</gene>
<organism evidence="1 2">
    <name type="scientific">Brachionus plicatilis</name>
    <name type="common">Marine rotifer</name>
    <name type="synonym">Brachionus muelleri</name>
    <dbReference type="NCBI Taxonomy" id="10195"/>
    <lineage>
        <taxon>Eukaryota</taxon>
        <taxon>Metazoa</taxon>
        <taxon>Spiralia</taxon>
        <taxon>Gnathifera</taxon>
        <taxon>Rotifera</taxon>
        <taxon>Eurotatoria</taxon>
        <taxon>Monogononta</taxon>
        <taxon>Pseudotrocha</taxon>
        <taxon>Ploima</taxon>
        <taxon>Brachionidae</taxon>
        <taxon>Brachionus</taxon>
    </lineage>
</organism>
<dbReference type="AlphaFoldDB" id="A0A3M7SVH3"/>
<proteinExistence type="predicted"/>
<evidence type="ECO:0000313" key="1">
    <source>
        <dbReference type="EMBL" id="RNA39657.1"/>
    </source>
</evidence>
<evidence type="ECO:0000313" key="2">
    <source>
        <dbReference type="Proteomes" id="UP000276133"/>
    </source>
</evidence>
<sequence>MLNFKQICLTRKYMSAKTLQIVVVLVDRRGIYCYDKLIAQYLKRSVVRSQFPWYDDDLICLKHSRDISYKKFKLS</sequence>
<keyword evidence="2" id="KW-1185">Reference proteome</keyword>
<reference evidence="1 2" key="1">
    <citation type="journal article" date="2018" name="Sci. Rep.">
        <title>Genomic signatures of local adaptation to the degree of environmental predictability in rotifers.</title>
        <authorList>
            <person name="Franch-Gras L."/>
            <person name="Hahn C."/>
            <person name="Garcia-Roger E.M."/>
            <person name="Carmona M.J."/>
            <person name="Serra M."/>
            <person name="Gomez A."/>
        </authorList>
    </citation>
    <scope>NUCLEOTIDE SEQUENCE [LARGE SCALE GENOMIC DNA]</scope>
    <source>
        <strain evidence="1">HYR1</strain>
    </source>
</reference>
<protein>
    <submittedName>
        <fullName evidence="1">Uncharacterized protein</fullName>
    </submittedName>
</protein>
<feature type="non-terminal residue" evidence="1">
    <location>
        <position position="75"/>
    </location>
</feature>